<protein>
    <recommendedName>
        <fullName evidence="4">DUF2306 domain-containing protein</fullName>
    </recommendedName>
</protein>
<organism evidence="2 3">
    <name type="scientific">Limnohabitans planktonicus II-D5</name>
    <dbReference type="NCBI Taxonomy" id="1293045"/>
    <lineage>
        <taxon>Bacteria</taxon>
        <taxon>Pseudomonadati</taxon>
        <taxon>Pseudomonadota</taxon>
        <taxon>Betaproteobacteria</taxon>
        <taxon>Burkholderiales</taxon>
        <taxon>Comamonadaceae</taxon>
        <taxon>Limnohabitans</taxon>
    </lineage>
</organism>
<evidence type="ECO:0000313" key="3">
    <source>
        <dbReference type="Proteomes" id="UP000037507"/>
    </source>
</evidence>
<dbReference type="AlphaFoldDB" id="A0A2T7U9R1"/>
<dbReference type="Proteomes" id="UP000037507">
    <property type="component" value="Unassembled WGS sequence"/>
</dbReference>
<keyword evidence="1" id="KW-0472">Membrane</keyword>
<evidence type="ECO:0000256" key="1">
    <source>
        <dbReference type="SAM" id="Phobius"/>
    </source>
</evidence>
<feature type="transmembrane region" description="Helical" evidence="1">
    <location>
        <begin position="57"/>
        <end position="75"/>
    </location>
</feature>
<name>A0A2T7U9R1_9BURK</name>
<dbReference type="OrthoDB" id="3749011at2"/>
<evidence type="ECO:0000313" key="2">
    <source>
        <dbReference type="EMBL" id="PVE41389.1"/>
    </source>
</evidence>
<keyword evidence="3" id="KW-1185">Reference proteome</keyword>
<dbReference type="InterPro" id="IPR018750">
    <property type="entry name" value="DUF2306_membrane"/>
</dbReference>
<dbReference type="RefSeq" id="WP_053174540.1">
    <property type="nucleotide sequence ID" value="NZ_LFYT02000031.1"/>
</dbReference>
<evidence type="ECO:0008006" key="4">
    <source>
        <dbReference type="Google" id="ProtNLM"/>
    </source>
</evidence>
<dbReference type="EMBL" id="LFYT02000031">
    <property type="protein sequence ID" value="PVE41389.1"/>
    <property type="molecule type" value="Genomic_DNA"/>
</dbReference>
<dbReference type="Pfam" id="PF10067">
    <property type="entry name" value="DUF2306"/>
    <property type="match status" value="1"/>
</dbReference>
<keyword evidence="1" id="KW-1133">Transmembrane helix</keyword>
<proteinExistence type="predicted"/>
<sequence>MSLALSAVAIGPWVLWARLGAISRPQLHRALGYAWVTCMLGAALTGVFIRDFRLPNLWGYTPIHLLIPLTLFSLFRAFRYLAQGNIPGHRKTMQWLYFNACMVAGAFTLLPGRYLGQLVWGQCLGWL</sequence>
<dbReference type="STRING" id="1293045.H663_15030"/>
<keyword evidence="1" id="KW-0812">Transmembrane</keyword>
<comment type="caution">
    <text evidence="2">The sequence shown here is derived from an EMBL/GenBank/DDBJ whole genome shotgun (WGS) entry which is preliminary data.</text>
</comment>
<gene>
    <name evidence="2" type="ORF">H663_017650</name>
</gene>
<feature type="transmembrane region" description="Helical" evidence="1">
    <location>
        <begin position="30"/>
        <end position="50"/>
    </location>
</feature>
<feature type="transmembrane region" description="Helical" evidence="1">
    <location>
        <begin position="95"/>
        <end position="112"/>
    </location>
</feature>
<accession>A0A2T7U9R1</accession>
<reference evidence="2" key="1">
    <citation type="submission" date="2017-04" db="EMBL/GenBank/DDBJ databases">
        <title>Unexpected and diverse lifestyles within the genus Limnohabitans.</title>
        <authorList>
            <person name="Kasalicky V."/>
            <person name="Mehrshad M."/>
            <person name="Andrei S.-A."/>
            <person name="Salcher M."/>
            <person name="Kratochvilova H."/>
            <person name="Simek K."/>
            <person name="Ghai R."/>
        </authorList>
    </citation>
    <scope>NUCLEOTIDE SEQUENCE [LARGE SCALE GENOMIC DNA]</scope>
    <source>
        <strain evidence="2">II-D5</strain>
    </source>
</reference>